<keyword evidence="2" id="KW-1185">Reference proteome</keyword>
<name>A0A6D2KKT8_9BRAS</name>
<gene>
    <name evidence="1" type="ORF">MERR_LOCUS41082</name>
</gene>
<reference evidence="1" key="1">
    <citation type="submission" date="2020-01" db="EMBL/GenBank/DDBJ databases">
        <authorList>
            <person name="Mishra B."/>
        </authorList>
    </citation>
    <scope>NUCLEOTIDE SEQUENCE [LARGE SCALE GENOMIC DNA]</scope>
</reference>
<dbReference type="AlphaFoldDB" id="A0A6D2KKT8"/>
<sequence>MRVEMGLKRRVEMKWKKRLELRWKKIMNRRKKKMGCYKGHKTKINTTKGDNSQYKTSMASALHVTHWRILHIKTLAVQKQFRSHKSIQ</sequence>
<protein>
    <submittedName>
        <fullName evidence="1">Uncharacterized protein</fullName>
    </submittedName>
</protein>
<accession>A0A6D2KKT8</accession>
<evidence type="ECO:0000313" key="1">
    <source>
        <dbReference type="EMBL" id="CAA7053846.1"/>
    </source>
</evidence>
<dbReference type="EMBL" id="CACVBM020001551">
    <property type="protein sequence ID" value="CAA7053846.1"/>
    <property type="molecule type" value="Genomic_DNA"/>
</dbReference>
<proteinExistence type="predicted"/>
<dbReference type="Proteomes" id="UP000467841">
    <property type="component" value="Unassembled WGS sequence"/>
</dbReference>
<organism evidence="1 2">
    <name type="scientific">Microthlaspi erraticum</name>
    <dbReference type="NCBI Taxonomy" id="1685480"/>
    <lineage>
        <taxon>Eukaryota</taxon>
        <taxon>Viridiplantae</taxon>
        <taxon>Streptophyta</taxon>
        <taxon>Embryophyta</taxon>
        <taxon>Tracheophyta</taxon>
        <taxon>Spermatophyta</taxon>
        <taxon>Magnoliopsida</taxon>
        <taxon>eudicotyledons</taxon>
        <taxon>Gunneridae</taxon>
        <taxon>Pentapetalae</taxon>
        <taxon>rosids</taxon>
        <taxon>malvids</taxon>
        <taxon>Brassicales</taxon>
        <taxon>Brassicaceae</taxon>
        <taxon>Coluteocarpeae</taxon>
        <taxon>Microthlaspi</taxon>
    </lineage>
</organism>
<evidence type="ECO:0000313" key="2">
    <source>
        <dbReference type="Proteomes" id="UP000467841"/>
    </source>
</evidence>
<comment type="caution">
    <text evidence="1">The sequence shown here is derived from an EMBL/GenBank/DDBJ whole genome shotgun (WGS) entry which is preliminary data.</text>
</comment>